<dbReference type="HOGENOM" id="CLU_006958_2_2_6"/>
<dbReference type="EC" id="2.1.1.37" evidence="8"/>
<proteinExistence type="inferred from homology"/>
<dbReference type="PANTHER" id="PTHR10629">
    <property type="entry name" value="CYTOSINE-SPECIFIC METHYLTRANSFERASE"/>
    <property type="match status" value="1"/>
</dbReference>
<dbReference type="GO" id="GO:0003886">
    <property type="term" value="F:DNA (cytosine-5-)-methyltransferase activity"/>
    <property type="evidence" value="ECO:0007669"/>
    <property type="project" value="UniProtKB-EC"/>
</dbReference>
<evidence type="ECO:0000313" key="10">
    <source>
        <dbReference type="EMBL" id="TYP03196.1"/>
    </source>
</evidence>
<dbReference type="EMBL" id="FO704550">
    <property type="protein sequence ID" value="CDG16402.1"/>
    <property type="molecule type" value="Genomic_DNA"/>
</dbReference>
<dbReference type="PROSITE" id="PS00094">
    <property type="entry name" value="C5_MTASE_1"/>
    <property type="match status" value="1"/>
</dbReference>
<protein>
    <recommendedName>
        <fullName evidence="8">Cytosine-specific methyltransferase</fullName>
        <ecNumber evidence="8">2.1.1.37</ecNumber>
    </recommendedName>
</protein>
<dbReference type="SUPFAM" id="SSF53335">
    <property type="entry name" value="S-adenosyl-L-methionine-dependent methyltransferases"/>
    <property type="match status" value="1"/>
</dbReference>
<dbReference type="KEGG" id="xdo:XDD1_0699"/>
<accession>A0A068QN67</accession>
<dbReference type="GO" id="GO:0044027">
    <property type="term" value="P:negative regulation of gene expression via chromosomal CpG island methylation"/>
    <property type="evidence" value="ECO:0007669"/>
    <property type="project" value="TreeGrafter"/>
</dbReference>
<dbReference type="REBASE" id="89878">
    <property type="entry name" value="M.Xdo16ORF699P"/>
</dbReference>
<gene>
    <name evidence="10" type="ORF">LY16_02400</name>
    <name evidence="9" type="ORF">XDD1_0699</name>
</gene>
<sequence length="396" mass="45126">MKAIDLFAGAGGFSLAAHQLGIDVLAAIEFDKAAADTYRTNLIERLGYKTKLFQQDILTISPEKLRLELGMQKEELSLLLGGPPCQGFSSHRIKNAGVDDPRNKLLLRYFDFVKEFKPQFFLVENVAGLLWERHAKYLDDFKELAKSNNYNIIYCNTLNAKDYGVPQNRKRVFILGVRKDLNLRDDFEFPPTSTHFSPKSKEVTQQKLPSWRTASSVFEKLPRELRKKYVKEHFRPHTELTDKEALKLLKKLEHGSSIPKDDPCNIHMNPTPRMVERFKSTRLNGSRNDAASEFELDCHSNGYEGHKDVYGRMIIHQPANTITTGCNNPSKGRFVHPWENHGITLRHAARIQTFPDDYIFTGSSTHQAKQIGNAVPPMLGKALIDSIMNGRKNTDK</sequence>
<reference evidence="10 12" key="2">
    <citation type="submission" date="2019-07" db="EMBL/GenBank/DDBJ databases">
        <title>Genomic Encyclopedia of Type Strains, Phase I: the one thousand microbial genomes (KMG-I) project.</title>
        <authorList>
            <person name="Kyrpides N."/>
        </authorList>
    </citation>
    <scope>NUCLEOTIDE SEQUENCE [LARGE SCALE GENOMIC DNA]</scope>
    <source>
        <strain evidence="10 12">DSM 17909</strain>
    </source>
</reference>
<dbReference type="InterPro" id="IPR001525">
    <property type="entry name" value="C5_MeTfrase"/>
</dbReference>
<comment type="similarity">
    <text evidence="6 7">Belongs to the class I-like SAM-binding methyltransferase superfamily. C5-methyltransferase family.</text>
</comment>
<dbReference type="PROSITE" id="PS00095">
    <property type="entry name" value="C5_MTASE_2"/>
    <property type="match status" value="1"/>
</dbReference>
<keyword evidence="12" id="KW-1185">Reference proteome</keyword>
<evidence type="ECO:0000256" key="5">
    <source>
        <dbReference type="ARBA" id="ARBA00047422"/>
    </source>
</evidence>
<dbReference type="PANTHER" id="PTHR10629:SF52">
    <property type="entry name" value="DNA (CYTOSINE-5)-METHYLTRANSFERASE 1"/>
    <property type="match status" value="1"/>
</dbReference>
<dbReference type="Proteomes" id="UP000324170">
    <property type="component" value="Unassembled WGS sequence"/>
</dbReference>
<evidence type="ECO:0000256" key="2">
    <source>
        <dbReference type="ARBA" id="ARBA00022679"/>
    </source>
</evidence>
<dbReference type="InterPro" id="IPR018117">
    <property type="entry name" value="C5_DNA_meth_AS"/>
</dbReference>
<evidence type="ECO:0000313" key="11">
    <source>
        <dbReference type="Proteomes" id="UP000032721"/>
    </source>
</evidence>
<dbReference type="InterPro" id="IPR029063">
    <property type="entry name" value="SAM-dependent_MTases_sf"/>
</dbReference>
<dbReference type="Gene3D" id="3.40.50.150">
    <property type="entry name" value="Vaccinia Virus protein VP39"/>
    <property type="match status" value="1"/>
</dbReference>
<dbReference type="STRING" id="351671.XDD1_0699"/>
<evidence type="ECO:0000256" key="3">
    <source>
        <dbReference type="ARBA" id="ARBA00022691"/>
    </source>
</evidence>
<dbReference type="PRINTS" id="PR00105">
    <property type="entry name" value="C5METTRFRASE"/>
</dbReference>
<dbReference type="GO" id="GO:0009307">
    <property type="term" value="P:DNA restriction-modification system"/>
    <property type="evidence" value="ECO:0007669"/>
    <property type="project" value="UniProtKB-KW"/>
</dbReference>
<feature type="active site" evidence="6">
    <location>
        <position position="85"/>
    </location>
</feature>
<dbReference type="OrthoDB" id="5288620at2"/>
<evidence type="ECO:0000256" key="8">
    <source>
        <dbReference type="RuleBase" id="RU000417"/>
    </source>
</evidence>
<comment type="catalytic activity">
    <reaction evidence="5 8">
        <text>a 2'-deoxycytidine in DNA + S-adenosyl-L-methionine = a 5-methyl-2'-deoxycytidine in DNA + S-adenosyl-L-homocysteine + H(+)</text>
        <dbReference type="Rhea" id="RHEA:13681"/>
        <dbReference type="Rhea" id="RHEA-COMP:11369"/>
        <dbReference type="Rhea" id="RHEA-COMP:11370"/>
        <dbReference type="ChEBI" id="CHEBI:15378"/>
        <dbReference type="ChEBI" id="CHEBI:57856"/>
        <dbReference type="ChEBI" id="CHEBI:59789"/>
        <dbReference type="ChEBI" id="CHEBI:85452"/>
        <dbReference type="ChEBI" id="CHEBI:85454"/>
        <dbReference type="EC" id="2.1.1.37"/>
    </reaction>
</comment>
<keyword evidence="1 6" id="KW-0489">Methyltransferase</keyword>
<reference evidence="9 11" key="1">
    <citation type="submission" date="2013-07" db="EMBL/GenBank/DDBJ databases">
        <authorList>
            <person name="Genoscope - CEA"/>
        </authorList>
    </citation>
    <scope>NUCLEOTIDE SEQUENCE [LARGE SCALE GENOMIC DNA]</scope>
    <source>
        <strain evidence="9">FRM16</strain>
        <strain evidence="11">FRM16 / DSM 17909</strain>
    </source>
</reference>
<name>A0A068QN67_9GAMM</name>
<dbReference type="AlphaFoldDB" id="A0A068QN67"/>
<dbReference type="PROSITE" id="PS51679">
    <property type="entry name" value="SAM_MT_C5"/>
    <property type="match status" value="1"/>
</dbReference>
<keyword evidence="4" id="KW-0680">Restriction system</keyword>
<keyword evidence="2 6" id="KW-0808">Transferase</keyword>
<dbReference type="GO" id="GO:0003677">
    <property type="term" value="F:DNA binding"/>
    <property type="evidence" value="ECO:0007669"/>
    <property type="project" value="TreeGrafter"/>
</dbReference>
<dbReference type="InterPro" id="IPR050390">
    <property type="entry name" value="C5-Methyltransferase"/>
</dbReference>
<evidence type="ECO:0000256" key="1">
    <source>
        <dbReference type="ARBA" id="ARBA00022603"/>
    </source>
</evidence>
<evidence type="ECO:0000256" key="7">
    <source>
        <dbReference type="RuleBase" id="RU000416"/>
    </source>
</evidence>
<dbReference type="RefSeq" id="WP_045968638.1">
    <property type="nucleotide sequence ID" value="NZ_CAWMED010000001.1"/>
</dbReference>
<evidence type="ECO:0000256" key="6">
    <source>
        <dbReference type="PROSITE-ProRule" id="PRU01016"/>
    </source>
</evidence>
<dbReference type="GO" id="GO:0032259">
    <property type="term" value="P:methylation"/>
    <property type="evidence" value="ECO:0007669"/>
    <property type="project" value="UniProtKB-KW"/>
</dbReference>
<keyword evidence="3 6" id="KW-0949">S-adenosyl-L-methionine</keyword>
<evidence type="ECO:0000256" key="4">
    <source>
        <dbReference type="ARBA" id="ARBA00022747"/>
    </source>
</evidence>
<dbReference type="Gene3D" id="3.90.120.10">
    <property type="entry name" value="DNA Methylase, subunit A, domain 2"/>
    <property type="match status" value="1"/>
</dbReference>
<dbReference type="Pfam" id="PF00145">
    <property type="entry name" value="DNA_methylase"/>
    <property type="match status" value="1"/>
</dbReference>
<dbReference type="NCBIfam" id="TIGR00675">
    <property type="entry name" value="dcm"/>
    <property type="match status" value="1"/>
</dbReference>
<organism evidence="9 11">
    <name type="scientific">Xenorhabdus doucetiae</name>
    <dbReference type="NCBI Taxonomy" id="351671"/>
    <lineage>
        <taxon>Bacteria</taxon>
        <taxon>Pseudomonadati</taxon>
        <taxon>Pseudomonadota</taxon>
        <taxon>Gammaproteobacteria</taxon>
        <taxon>Enterobacterales</taxon>
        <taxon>Morganellaceae</taxon>
        <taxon>Xenorhabdus</taxon>
    </lineage>
</organism>
<dbReference type="InterPro" id="IPR031303">
    <property type="entry name" value="C5_meth_CS"/>
</dbReference>
<evidence type="ECO:0000313" key="12">
    <source>
        <dbReference type="Proteomes" id="UP000324170"/>
    </source>
</evidence>
<dbReference type="Proteomes" id="UP000032721">
    <property type="component" value="Chromosome"/>
</dbReference>
<dbReference type="EMBL" id="VNHN01000040">
    <property type="protein sequence ID" value="TYP03196.1"/>
    <property type="molecule type" value="Genomic_DNA"/>
</dbReference>
<evidence type="ECO:0000313" key="9">
    <source>
        <dbReference type="EMBL" id="CDG16402.1"/>
    </source>
</evidence>